<organism evidence="1 2">
    <name type="scientific">Mucilaginibacter xinganensis</name>
    <dbReference type="NCBI Taxonomy" id="1234841"/>
    <lineage>
        <taxon>Bacteria</taxon>
        <taxon>Pseudomonadati</taxon>
        <taxon>Bacteroidota</taxon>
        <taxon>Sphingobacteriia</taxon>
        <taxon>Sphingobacteriales</taxon>
        <taxon>Sphingobacteriaceae</taxon>
        <taxon>Mucilaginibacter</taxon>
    </lineage>
</organism>
<reference evidence="1 2" key="1">
    <citation type="submission" date="2017-08" db="EMBL/GenBank/DDBJ databases">
        <title>Complete genome sequence of Mucilaginibacter sp. strain BJC16-A31.</title>
        <authorList>
            <consortium name="Henan University of Science and Technology"/>
            <person name="You X."/>
        </authorList>
    </citation>
    <scope>NUCLEOTIDE SEQUENCE [LARGE SCALE GENOMIC DNA]</scope>
    <source>
        <strain evidence="1 2">BJC16-A31</strain>
    </source>
</reference>
<dbReference type="KEGG" id="muc:MuYL_3808"/>
<evidence type="ECO:0000313" key="2">
    <source>
        <dbReference type="Proteomes" id="UP000215002"/>
    </source>
</evidence>
<keyword evidence="2" id="KW-1185">Reference proteome</keyword>
<name>A0A223P0P5_9SPHI</name>
<gene>
    <name evidence="1" type="ORF">MuYL_3808</name>
</gene>
<proteinExistence type="predicted"/>
<evidence type="ECO:0000313" key="1">
    <source>
        <dbReference type="EMBL" id="ASU35693.1"/>
    </source>
</evidence>
<sequence length="49" mass="5327">MQKAILIAILSHKSILVMKTILAIQLIHLAVKAAENLVSIMHSIGHLIS</sequence>
<dbReference type="AlphaFoldDB" id="A0A223P0P5"/>
<dbReference type="Proteomes" id="UP000215002">
    <property type="component" value="Chromosome"/>
</dbReference>
<dbReference type="EMBL" id="CP022743">
    <property type="protein sequence ID" value="ASU35693.1"/>
    <property type="molecule type" value="Genomic_DNA"/>
</dbReference>
<accession>A0A223P0P5</accession>
<protein>
    <submittedName>
        <fullName evidence="1">Uncharacterized protein</fullName>
    </submittedName>
</protein>